<evidence type="ECO:0000256" key="5">
    <source>
        <dbReference type="ARBA" id="ARBA00023180"/>
    </source>
</evidence>
<proteinExistence type="predicted"/>
<dbReference type="EMBL" id="JAINDJ010000004">
    <property type="protein sequence ID" value="KAG9449215.1"/>
    <property type="molecule type" value="Genomic_DNA"/>
</dbReference>
<evidence type="ECO:0000256" key="2">
    <source>
        <dbReference type="ARBA" id="ARBA00022676"/>
    </source>
</evidence>
<evidence type="ECO:0000256" key="3">
    <source>
        <dbReference type="ARBA" id="ARBA00022679"/>
    </source>
</evidence>
<organism evidence="6 7">
    <name type="scientific">Aristolochia fimbriata</name>
    <name type="common">White veined hardy Dutchman's pipe vine</name>
    <dbReference type="NCBI Taxonomy" id="158543"/>
    <lineage>
        <taxon>Eukaryota</taxon>
        <taxon>Viridiplantae</taxon>
        <taxon>Streptophyta</taxon>
        <taxon>Embryophyta</taxon>
        <taxon>Tracheophyta</taxon>
        <taxon>Spermatophyta</taxon>
        <taxon>Magnoliopsida</taxon>
        <taxon>Magnoliidae</taxon>
        <taxon>Piperales</taxon>
        <taxon>Aristolochiaceae</taxon>
        <taxon>Aristolochia</taxon>
    </lineage>
</organism>
<reference evidence="6 7" key="1">
    <citation type="submission" date="2021-07" db="EMBL/GenBank/DDBJ databases">
        <title>The Aristolochia fimbriata genome: insights into angiosperm evolution, floral development and chemical biosynthesis.</title>
        <authorList>
            <person name="Jiao Y."/>
        </authorList>
    </citation>
    <scope>NUCLEOTIDE SEQUENCE [LARGE SCALE GENOMIC DNA]</scope>
    <source>
        <strain evidence="6">IBCAS-2021</strain>
        <tissue evidence="6">Leaf</tissue>
    </source>
</reference>
<keyword evidence="3" id="KW-0808">Transferase</keyword>
<evidence type="ECO:0000313" key="6">
    <source>
        <dbReference type="EMBL" id="KAG9449215.1"/>
    </source>
</evidence>
<keyword evidence="4" id="KW-0472">Membrane</keyword>
<comment type="subcellular location">
    <subcellularLocation>
        <location evidence="1">Membrane</location>
        <topology evidence="1">Single-pass type II membrane protein</topology>
    </subcellularLocation>
</comment>
<dbReference type="InterPro" id="IPR003406">
    <property type="entry name" value="Glyco_trans_14"/>
</dbReference>
<dbReference type="Pfam" id="PF02485">
    <property type="entry name" value="Branch"/>
    <property type="match status" value="1"/>
</dbReference>
<keyword evidence="2" id="KW-0328">Glycosyltransferase</keyword>
<dbReference type="PANTHER" id="PTHR45719:SF11">
    <property type="entry name" value="OS01G0121800 PROTEIN"/>
    <property type="match status" value="1"/>
</dbReference>
<dbReference type="GO" id="GO:0016020">
    <property type="term" value="C:membrane"/>
    <property type="evidence" value="ECO:0007669"/>
    <property type="project" value="UniProtKB-SubCell"/>
</dbReference>
<gene>
    <name evidence="6" type="ORF">H6P81_009180</name>
</gene>
<evidence type="ECO:0000256" key="4">
    <source>
        <dbReference type="ARBA" id="ARBA00023136"/>
    </source>
</evidence>
<dbReference type="Proteomes" id="UP000825729">
    <property type="component" value="Unassembled WGS sequence"/>
</dbReference>
<evidence type="ECO:0000313" key="7">
    <source>
        <dbReference type="Proteomes" id="UP000825729"/>
    </source>
</evidence>
<evidence type="ECO:0000256" key="1">
    <source>
        <dbReference type="ARBA" id="ARBA00004606"/>
    </source>
</evidence>
<dbReference type="AlphaFoldDB" id="A0AAV7EM87"/>
<accession>A0AAV7EM87</accession>
<dbReference type="PANTHER" id="PTHR45719">
    <property type="entry name" value="GLYCOSYLTRANSFERASE"/>
    <property type="match status" value="1"/>
</dbReference>
<sequence length="416" mass="47371">MRKFKVSAWLQVITLAIFFLTTGLLAWAIFSSSFQRGEFSNAKKLPKIEKKSPLKGPGYPPVLAYWISGTRGESRRILRLVKAVYHPRNHYLLHLDASSSNWERNKLALSVISEPEFMAFGNVDIVGKAYPVNQMGSSAIAAVLHAAAMLLKINEDWDWFITLSASDYPIVSQDDLLHVFSPLARNLNFIRHSKSTGWKESQRINQIVVDPNLYMSANTPIITLRETRETPDAFKIFTGSPWLILSRPFMEYCVQGWDNLPRKLLMYFSNVVFPLETYFQTILCNSPDFRNTTVNGDLRYALWDTPPKLEPQYLDKSHYEEIVASGAAFATRFREDDPVLDKVDEYILRRPMDGVVPGMWCLGPPPNESTKGPPEGSCSSWEDIDAIEPGPYAEKLRKLVSGLVAEKLQWRQCNLR</sequence>
<protein>
    <submittedName>
        <fullName evidence="6">Uncharacterized protein</fullName>
    </submittedName>
</protein>
<name>A0AAV7EM87_ARIFI</name>
<comment type="caution">
    <text evidence="6">The sequence shown here is derived from an EMBL/GenBank/DDBJ whole genome shotgun (WGS) entry which is preliminary data.</text>
</comment>
<keyword evidence="5" id="KW-0325">Glycoprotein</keyword>
<dbReference type="InterPro" id="IPR044610">
    <property type="entry name" value="GLCAT14A/B/C"/>
</dbReference>
<dbReference type="GO" id="GO:0015020">
    <property type="term" value="F:glucuronosyltransferase activity"/>
    <property type="evidence" value="ECO:0007669"/>
    <property type="project" value="InterPro"/>
</dbReference>
<keyword evidence="7" id="KW-1185">Reference proteome</keyword>